<name>A0A3B1BUN8_9ZZZZ</name>
<dbReference type="GO" id="GO:0046872">
    <property type="term" value="F:metal ion binding"/>
    <property type="evidence" value="ECO:0007669"/>
    <property type="project" value="InterPro"/>
</dbReference>
<dbReference type="PROSITE" id="PS50975">
    <property type="entry name" value="ATP_GRASP"/>
    <property type="match status" value="1"/>
</dbReference>
<dbReference type="InterPro" id="IPR003806">
    <property type="entry name" value="ATP-grasp_PylC-type"/>
</dbReference>
<dbReference type="Pfam" id="PF02655">
    <property type="entry name" value="ATP-grasp_3"/>
    <property type="match status" value="1"/>
</dbReference>
<dbReference type="AlphaFoldDB" id="A0A3B1BUN8"/>
<protein>
    <recommendedName>
        <fullName evidence="1">ATP-grasp domain-containing protein</fullName>
    </recommendedName>
</protein>
<dbReference type="InterPro" id="IPR011761">
    <property type="entry name" value="ATP-grasp"/>
</dbReference>
<dbReference type="EMBL" id="UOGC01000131">
    <property type="protein sequence ID" value="VAX22016.1"/>
    <property type="molecule type" value="Genomic_DNA"/>
</dbReference>
<evidence type="ECO:0000313" key="2">
    <source>
        <dbReference type="EMBL" id="VAX22016.1"/>
    </source>
</evidence>
<proteinExistence type="predicted"/>
<feature type="domain" description="ATP-grasp" evidence="1">
    <location>
        <begin position="93"/>
        <end position="287"/>
    </location>
</feature>
<accession>A0A3B1BUN8</accession>
<dbReference type="Gene3D" id="3.30.470.20">
    <property type="entry name" value="ATP-grasp fold, B domain"/>
    <property type="match status" value="1"/>
</dbReference>
<sequence length="380" mass="40909">MDNSSDTDPILIIGANARFLAENAGRHGHNVFVADYYGDVDTRASFKSRSVKRDGNGEFTLRSLVDLARGIKNSGIVYGPGFENDIFALTKLKELGPIIGCGIEAVRKSRDPETLLRSARSWNFKYPSIRYEKVPSMKGKKWLAKPFAEMGGVNVRFADATTAPGVFYQEYVEGLPSSAIVVSNGSECAVLGLTTQLIGDTAFGADNFRYSGNVFPHPFTNEAIGQATAIADSLTLELDLKGLWGFDFIYNGEVVLIEINPRPTAGTGVLSMGTWNDLLGLHIDGVSGKNSSIIIDPGPTGSYFAQSRVFAKEDSTFTGAEKWKAQGGRDIPEDGEFIPAGAPVLTVSAEDISYNGVIAKLHDKAKNVYNSLTPATATML</sequence>
<gene>
    <name evidence="2" type="ORF">MNBD_NITROSPINAE01-703</name>
</gene>
<organism evidence="2">
    <name type="scientific">hydrothermal vent metagenome</name>
    <dbReference type="NCBI Taxonomy" id="652676"/>
    <lineage>
        <taxon>unclassified sequences</taxon>
        <taxon>metagenomes</taxon>
        <taxon>ecological metagenomes</taxon>
    </lineage>
</organism>
<evidence type="ECO:0000259" key="1">
    <source>
        <dbReference type="PROSITE" id="PS50975"/>
    </source>
</evidence>
<dbReference type="GO" id="GO:0005524">
    <property type="term" value="F:ATP binding"/>
    <property type="evidence" value="ECO:0007669"/>
    <property type="project" value="InterPro"/>
</dbReference>
<dbReference type="SUPFAM" id="SSF56059">
    <property type="entry name" value="Glutathione synthetase ATP-binding domain-like"/>
    <property type="match status" value="1"/>
</dbReference>
<reference evidence="2" key="1">
    <citation type="submission" date="2018-06" db="EMBL/GenBank/DDBJ databases">
        <authorList>
            <person name="Zhirakovskaya E."/>
        </authorList>
    </citation>
    <scope>NUCLEOTIDE SEQUENCE</scope>
</reference>